<dbReference type="InterPro" id="IPR044842">
    <property type="entry name" value="ALKBH9B/ALKBH10B-like"/>
</dbReference>
<dbReference type="Pfam" id="PF13532">
    <property type="entry name" value="2OG-FeII_Oxy_2"/>
    <property type="match status" value="1"/>
</dbReference>
<dbReference type="PROSITE" id="PS51471">
    <property type="entry name" value="FE2OG_OXY"/>
    <property type="match status" value="1"/>
</dbReference>
<dbReference type="InterPro" id="IPR005123">
    <property type="entry name" value="Oxoglu/Fe-dep_dioxygenase_dom"/>
</dbReference>
<dbReference type="AlphaFoldDB" id="A0AA38CL46"/>
<dbReference type="InterPro" id="IPR027450">
    <property type="entry name" value="AlkB-like"/>
</dbReference>
<dbReference type="PANTHER" id="PTHR31447:SF23">
    <property type="entry name" value="2-OXOGLUTARATE AND FE(II)-DEPENDENT OXYGENASE SUPERFAMILY PROTEIN"/>
    <property type="match status" value="1"/>
</dbReference>
<comment type="caution">
    <text evidence="4">The sequence shown here is derived from an EMBL/GenBank/DDBJ whole genome shotgun (WGS) entry which is preliminary data.</text>
</comment>
<dbReference type="GO" id="GO:0006402">
    <property type="term" value="P:mRNA catabolic process"/>
    <property type="evidence" value="ECO:0007669"/>
    <property type="project" value="InterPro"/>
</dbReference>
<protein>
    <recommendedName>
        <fullName evidence="3">Fe2OG dioxygenase domain-containing protein</fullName>
    </recommendedName>
</protein>
<dbReference type="InterPro" id="IPR037151">
    <property type="entry name" value="AlkB-like_sf"/>
</dbReference>
<reference evidence="4 5" key="1">
    <citation type="journal article" date="2021" name="Nat. Plants">
        <title>The Taxus genome provides insights into paclitaxel biosynthesis.</title>
        <authorList>
            <person name="Xiong X."/>
            <person name="Gou J."/>
            <person name="Liao Q."/>
            <person name="Li Y."/>
            <person name="Zhou Q."/>
            <person name="Bi G."/>
            <person name="Li C."/>
            <person name="Du R."/>
            <person name="Wang X."/>
            <person name="Sun T."/>
            <person name="Guo L."/>
            <person name="Liang H."/>
            <person name="Lu P."/>
            <person name="Wu Y."/>
            <person name="Zhang Z."/>
            <person name="Ro D.K."/>
            <person name="Shang Y."/>
            <person name="Huang S."/>
            <person name="Yan J."/>
        </authorList>
    </citation>
    <scope>NUCLEOTIDE SEQUENCE [LARGE SCALE GENOMIC DNA]</scope>
    <source>
        <strain evidence="4">Ta-2019</strain>
    </source>
</reference>
<feature type="compositionally biased region" description="Low complexity" evidence="2">
    <location>
        <begin position="62"/>
        <end position="78"/>
    </location>
</feature>
<feature type="compositionally biased region" description="Acidic residues" evidence="2">
    <location>
        <begin position="92"/>
        <end position="103"/>
    </location>
</feature>
<gene>
    <name evidence="4" type="ORF">KI387_029956</name>
</gene>
<keyword evidence="5" id="KW-1185">Reference proteome</keyword>
<dbReference type="EMBL" id="JAHRHJ020000010">
    <property type="protein sequence ID" value="KAH9298274.1"/>
    <property type="molecule type" value="Genomic_DNA"/>
</dbReference>
<dbReference type="Proteomes" id="UP000824469">
    <property type="component" value="Unassembled WGS sequence"/>
</dbReference>
<evidence type="ECO:0000313" key="5">
    <source>
        <dbReference type="Proteomes" id="UP000824469"/>
    </source>
</evidence>
<feature type="non-terminal residue" evidence="4">
    <location>
        <position position="1"/>
    </location>
</feature>
<dbReference type="PANTHER" id="PTHR31447">
    <property type="entry name" value="HYDROXYPROLINE-RICH GLYCOPROTEIN FAMILY PROTEIN-RELATED"/>
    <property type="match status" value="1"/>
</dbReference>
<feature type="compositionally biased region" description="Basic and acidic residues" evidence="2">
    <location>
        <begin position="44"/>
        <end position="55"/>
    </location>
</feature>
<sequence>MKNEEEEEDAAAAAAALLARWLPSLLIDMCAPCARLLQDRASHLASGRKEKKQEQEQELELDQSFSSSSSHSCLCSSEGRGNNGNLSWADMAQEEEEEEDEVDSSSKSQEQGKGKILLSRETREFIRFKQVGRKKDFMCFERVNGKLVNIVQGLELHTSVFSAAEQKRIVDFIYKLQQQGREKQLRERTYSEPRKWMKGKGRVTIQFGCCYNYARDRVGNPPGIVREEEVDPIPPLFKTAIRRLVRWQVLPPSCIPDSCIVNIYEQGDCIPPHIDHHDFVRPFCTLSFLSECNIIFGSNLKILGPGEFAGSIAVPLPVGSVLVLNGNGADVAKHSVPAVPSK</sequence>
<feature type="region of interest" description="Disordered" evidence="2">
    <location>
        <begin position="44"/>
        <end position="78"/>
    </location>
</feature>
<name>A0AA38CL46_TAXCH</name>
<dbReference type="GO" id="GO:0003729">
    <property type="term" value="F:mRNA binding"/>
    <property type="evidence" value="ECO:0007669"/>
    <property type="project" value="InterPro"/>
</dbReference>
<dbReference type="SUPFAM" id="SSF51197">
    <property type="entry name" value="Clavaminate synthase-like"/>
    <property type="match status" value="1"/>
</dbReference>
<evidence type="ECO:0000259" key="3">
    <source>
        <dbReference type="PROSITE" id="PS51471"/>
    </source>
</evidence>
<feature type="domain" description="Fe2OG dioxygenase" evidence="3">
    <location>
        <begin position="255"/>
        <end position="342"/>
    </location>
</feature>
<organism evidence="4 5">
    <name type="scientific">Taxus chinensis</name>
    <name type="common">Chinese yew</name>
    <name type="synonym">Taxus wallichiana var. chinensis</name>
    <dbReference type="NCBI Taxonomy" id="29808"/>
    <lineage>
        <taxon>Eukaryota</taxon>
        <taxon>Viridiplantae</taxon>
        <taxon>Streptophyta</taxon>
        <taxon>Embryophyta</taxon>
        <taxon>Tracheophyta</taxon>
        <taxon>Spermatophyta</taxon>
        <taxon>Pinopsida</taxon>
        <taxon>Pinidae</taxon>
        <taxon>Conifers II</taxon>
        <taxon>Cupressales</taxon>
        <taxon>Taxaceae</taxon>
        <taxon>Taxus</taxon>
    </lineage>
</organism>
<evidence type="ECO:0000256" key="2">
    <source>
        <dbReference type="SAM" id="MobiDB-lite"/>
    </source>
</evidence>
<feature type="region of interest" description="Disordered" evidence="2">
    <location>
        <begin position="91"/>
        <end position="114"/>
    </location>
</feature>
<dbReference type="Gene3D" id="2.60.120.590">
    <property type="entry name" value="Alpha-ketoglutarate-dependent dioxygenase AlkB-like"/>
    <property type="match status" value="1"/>
</dbReference>
<dbReference type="GO" id="GO:0032451">
    <property type="term" value="F:demethylase activity"/>
    <property type="evidence" value="ECO:0007669"/>
    <property type="project" value="InterPro"/>
</dbReference>
<dbReference type="OMA" id="EWIRFTQ"/>
<dbReference type="SMR" id="A0AA38CL46"/>
<evidence type="ECO:0000256" key="1">
    <source>
        <dbReference type="ARBA" id="ARBA00007879"/>
    </source>
</evidence>
<accession>A0AA38CL46</accession>
<evidence type="ECO:0000313" key="4">
    <source>
        <dbReference type="EMBL" id="KAH9298274.1"/>
    </source>
</evidence>
<proteinExistence type="inferred from homology"/>
<comment type="similarity">
    <text evidence="1">Belongs to the alkB family.</text>
</comment>